<protein>
    <recommendedName>
        <fullName evidence="2">DUF4817 domain-containing protein</fullName>
    </recommendedName>
</protein>
<name>A0ABQ9IJJ8_9NEOP</name>
<dbReference type="InterPro" id="IPR032135">
    <property type="entry name" value="DUF4817"/>
</dbReference>
<accession>A0ABQ9IJJ8</accession>
<feature type="compositionally biased region" description="Polar residues" evidence="1">
    <location>
        <begin position="45"/>
        <end position="54"/>
    </location>
</feature>
<feature type="domain" description="DUF4817" evidence="2">
    <location>
        <begin position="76"/>
        <end position="116"/>
    </location>
</feature>
<dbReference type="Pfam" id="PF16087">
    <property type="entry name" value="DUF4817"/>
    <property type="match status" value="1"/>
</dbReference>
<evidence type="ECO:0000313" key="4">
    <source>
        <dbReference type="Proteomes" id="UP001159363"/>
    </source>
</evidence>
<reference evidence="3 4" key="1">
    <citation type="submission" date="2023-02" db="EMBL/GenBank/DDBJ databases">
        <title>LHISI_Scaffold_Assembly.</title>
        <authorList>
            <person name="Stuart O.P."/>
            <person name="Cleave R."/>
            <person name="Magrath M.J.L."/>
            <person name="Mikheyev A.S."/>
        </authorList>
    </citation>
    <scope>NUCLEOTIDE SEQUENCE [LARGE SCALE GENOMIC DNA]</scope>
    <source>
        <strain evidence="3">Daus_M_001</strain>
        <tissue evidence="3">Leg muscle</tissue>
    </source>
</reference>
<evidence type="ECO:0000313" key="3">
    <source>
        <dbReference type="EMBL" id="KAJ8896496.1"/>
    </source>
</evidence>
<evidence type="ECO:0000259" key="2">
    <source>
        <dbReference type="Pfam" id="PF16087"/>
    </source>
</evidence>
<dbReference type="EMBL" id="JARBHB010000001">
    <property type="protein sequence ID" value="KAJ8896496.1"/>
    <property type="molecule type" value="Genomic_DNA"/>
</dbReference>
<comment type="caution">
    <text evidence="3">The sequence shown here is derived from an EMBL/GenBank/DDBJ whole genome shotgun (WGS) entry which is preliminary data.</text>
</comment>
<gene>
    <name evidence="3" type="ORF">PR048_001840</name>
</gene>
<dbReference type="Proteomes" id="UP001159363">
    <property type="component" value="Chromosome 1"/>
</dbReference>
<feature type="region of interest" description="Disordered" evidence="1">
    <location>
        <begin position="34"/>
        <end position="60"/>
    </location>
</feature>
<organism evidence="3 4">
    <name type="scientific">Dryococelus australis</name>
    <dbReference type="NCBI Taxonomy" id="614101"/>
    <lineage>
        <taxon>Eukaryota</taxon>
        <taxon>Metazoa</taxon>
        <taxon>Ecdysozoa</taxon>
        <taxon>Arthropoda</taxon>
        <taxon>Hexapoda</taxon>
        <taxon>Insecta</taxon>
        <taxon>Pterygota</taxon>
        <taxon>Neoptera</taxon>
        <taxon>Polyneoptera</taxon>
        <taxon>Phasmatodea</taxon>
        <taxon>Verophasmatodea</taxon>
        <taxon>Anareolatae</taxon>
        <taxon>Phasmatidae</taxon>
        <taxon>Eurycanthinae</taxon>
        <taxon>Dryococelus</taxon>
    </lineage>
</organism>
<evidence type="ECO:0000256" key="1">
    <source>
        <dbReference type="SAM" id="MobiDB-lite"/>
    </source>
</evidence>
<sequence>MDSYTYSTRIHLVDALGIVFGFVEWLTFTSDLRPSSFEEEETRQGRWSSNNSEPGTERENTWCTHRNVTKFNKMATMNEKAHCVEWYMEAKSPSQVQRNFRRVYGRNEAPSRRDIK</sequence>
<keyword evidence="4" id="KW-1185">Reference proteome</keyword>
<proteinExistence type="predicted"/>